<proteinExistence type="predicted"/>
<feature type="compositionally biased region" description="Basic and acidic residues" evidence="1">
    <location>
        <begin position="1"/>
        <end position="18"/>
    </location>
</feature>
<dbReference type="EMBL" id="RHHM01000008">
    <property type="protein sequence ID" value="RQM38102.1"/>
    <property type="molecule type" value="Genomic_DNA"/>
</dbReference>
<evidence type="ECO:0000256" key="1">
    <source>
        <dbReference type="SAM" id="MobiDB-lite"/>
    </source>
</evidence>
<protein>
    <submittedName>
        <fullName evidence="2">Uncharacterized protein</fullName>
    </submittedName>
</protein>
<feature type="region of interest" description="Disordered" evidence="1">
    <location>
        <begin position="1"/>
        <end position="31"/>
    </location>
</feature>
<dbReference type="Proteomes" id="UP000279457">
    <property type="component" value="Unassembled WGS sequence"/>
</dbReference>
<dbReference type="AlphaFoldDB" id="A0A3N6TS79"/>
<reference evidence="2 3" key="1">
    <citation type="submission" date="2018-10" db="EMBL/GenBank/DDBJ databases">
        <title>Draft genome sequence for the type isolate of Erwinia psidii, agent causal of bacterial blight in guava (Psidium guajava) and wilt and die-back of Eucalyptus spp.</title>
        <authorList>
            <person name="Hermenegildo P.S."/>
            <person name="Santos S.A."/>
            <person name="Guimaraes L.M.S."/>
            <person name="Vidigal P.M.P."/>
            <person name="Pereira I.C."/>
            <person name="Badel J.L."/>
            <person name="Alfenas-Zerbini P."/>
            <person name="Ferreira M.A.S.V."/>
            <person name="Alfenas A.C."/>
        </authorList>
    </citation>
    <scope>NUCLEOTIDE SEQUENCE [LARGE SCALE GENOMIC DNA]</scope>
    <source>
        <strain evidence="2 3">IBSBF 435</strain>
    </source>
</reference>
<comment type="caution">
    <text evidence="2">The sequence shown here is derived from an EMBL/GenBank/DDBJ whole genome shotgun (WGS) entry which is preliminary data.</text>
</comment>
<evidence type="ECO:0000313" key="3">
    <source>
        <dbReference type="Proteomes" id="UP000279457"/>
    </source>
</evidence>
<organism evidence="2 3">
    <name type="scientific">Erwinia psidii</name>
    <dbReference type="NCBI Taxonomy" id="69224"/>
    <lineage>
        <taxon>Bacteria</taxon>
        <taxon>Pseudomonadati</taxon>
        <taxon>Pseudomonadota</taxon>
        <taxon>Gammaproteobacteria</taxon>
        <taxon>Enterobacterales</taxon>
        <taxon>Erwiniaceae</taxon>
        <taxon>Erwinia</taxon>
    </lineage>
</organism>
<accession>A0A3N6TS79</accession>
<gene>
    <name evidence="2" type="ORF">EB241_12580</name>
</gene>
<name>A0A3N6TS79_9GAMM</name>
<keyword evidence="3" id="KW-1185">Reference proteome</keyword>
<sequence>MEASDIRKIKEQEDENRSPKQRFAGLSPENRALKDVIEKNSDASSKAGAGQACASVIFSQYSSGLPGAVTEQYGLS</sequence>
<evidence type="ECO:0000313" key="2">
    <source>
        <dbReference type="EMBL" id="RQM38102.1"/>
    </source>
</evidence>